<dbReference type="InterPro" id="IPR007693">
    <property type="entry name" value="DNA_helicase_DnaB-like_N"/>
</dbReference>
<dbReference type="InterPro" id="IPR007694">
    <property type="entry name" value="DNA_helicase_DnaB-like_C"/>
</dbReference>
<dbReference type="Pfam" id="PF13155">
    <property type="entry name" value="Toprim_2"/>
    <property type="match status" value="1"/>
</dbReference>
<evidence type="ECO:0000256" key="8">
    <source>
        <dbReference type="ARBA" id="ARBA00023235"/>
    </source>
</evidence>
<dbReference type="SUPFAM" id="SSF52540">
    <property type="entry name" value="P-loop containing nucleoside triphosphate hydrolases"/>
    <property type="match status" value="1"/>
</dbReference>
<reference evidence="13" key="1">
    <citation type="submission" date="2016-10" db="EMBL/GenBank/DDBJ databases">
        <authorList>
            <person name="Varghese N."/>
            <person name="Submissions S."/>
        </authorList>
    </citation>
    <scope>NUCLEOTIDE SEQUENCE [LARGE SCALE GENOMIC DNA]</scope>
    <source>
        <strain evidence="13">DSM 13577</strain>
    </source>
</reference>
<dbReference type="Pfam" id="PF01807">
    <property type="entry name" value="Zn_ribbon_DnaG"/>
    <property type="match status" value="1"/>
</dbReference>
<evidence type="ECO:0000256" key="1">
    <source>
        <dbReference type="ARBA" id="ARBA00008428"/>
    </source>
</evidence>
<keyword evidence="2" id="KW-0235">DNA replication</keyword>
<evidence type="ECO:0000256" key="4">
    <source>
        <dbReference type="ARBA" id="ARBA00022801"/>
    </source>
</evidence>
<gene>
    <name evidence="12" type="ORF">SAMN03080614_101027</name>
</gene>
<proteinExistence type="inferred from homology"/>
<dbReference type="Gene3D" id="3.90.580.10">
    <property type="entry name" value="Zinc finger, CHC2-type domain"/>
    <property type="match status" value="1"/>
</dbReference>
<dbReference type="SUPFAM" id="SSF56731">
    <property type="entry name" value="DNA primase core"/>
    <property type="match status" value="1"/>
</dbReference>
<dbReference type="RefSeq" id="WP_091349563.1">
    <property type="nucleotide sequence ID" value="NZ_FOIF01000010.1"/>
</dbReference>
<dbReference type="Proteomes" id="UP000243819">
    <property type="component" value="Unassembled WGS sequence"/>
</dbReference>
<comment type="catalytic activity">
    <reaction evidence="10">
        <text>ATP + H2O = ADP + phosphate + H(+)</text>
        <dbReference type="Rhea" id="RHEA:13065"/>
        <dbReference type="ChEBI" id="CHEBI:15377"/>
        <dbReference type="ChEBI" id="CHEBI:15378"/>
        <dbReference type="ChEBI" id="CHEBI:30616"/>
        <dbReference type="ChEBI" id="CHEBI:43474"/>
        <dbReference type="ChEBI" id="CHEBI:456216"/>
        <dbReference type="EC" id="5.6.2.3"/>
    </reaction>
</comment>
<dbReference type="Pfam" id="PF08275">
    <property type="entry name" value="DNAG_N"/>
    <property type="match status" value="1"/>
</dbReference>
<keyword evidence="3" id="KW-0547">Nucleotide-binding</keyword>
<dbReference type="CDD" id="cd03364">
    <property type="entry name" value="TOPRIM_DnaG_primases"/>
    <property type="match status" value="1"/>
</dbReference>
<organism evidence="12 13">
    <name type="scientific">Anaerobranca gottschalkii DSM 13577</name>
    <dbReference type="NCBI Taxonomy" id="1120990"/>
    <lineage>
        <taxon>Bacteria</taxon>
        <taxon>Bacillati</taxon>
        <taxon>Bacillota</taxon>
        <taxon>Clostridia</taxon>
        <taxon>Eubacteriales</taxon>
        <taxon>Proteinivoracaceae</taxon>
        <taxon>Anaerobranca</taxon>
    </lineage>
</organism>
<dbReference type="SMART" id="SM00400">
    <property type="entry name" value="ZnF_CHCC"/>
    <property type="match status" value="1"/>
</dbReference>
<evidence type="ECO:0000256" key="3">
    <source>
        <dbReference type="ARBA" id="ARBA00022741"/>
    </source>
</evidence>
<dbReference type="SUPFAM" id="SSF57783">
    <property type="entry name" value="Zinc beta-ribbon"/>
    <property type="match status" value="1"/>
</dbReference>
<evidence type="ECO:0000256" key="2">
    <source>
        <dbReference type="ARBA" id="ARBA00022705"/>
    </source>
</evidence>
<dbReference type="Gene3D" id="3.40.1360.10">
    <property type="match status" value="1"/>
</dbReference>
<dbReference type="GO" id="GO:0003899">
    <property type="term" value="F:DNA-directed RNA polymerase activity"/>
    <property type="evidence" value="ECO:0007669"/>
    <property type="project" value="InterPro"/>
</dbReference>
<dbReference type="Gene3D" id="1.10.860.10">
    <property type="entry name" value="DNAb Helicase, Chain A"/>
    <property type="match status" value="1"/>
</dbReference>
<keyword evidence="8" id="KW-0413">Isomerase</keyword>
<evidence type="ECO:0000256" key="9">
    <source>
        <dbReference type="ARBA" id="ARBA00044969"/>
    </source>
</evidence>
<name>A0A1H9ZK51_9FIRM</name>
<sequence length="848" mass="96953">MNYEAILNEIKDKIDIVDYIGQFTELKKRGNLYQGKCVLHNDKDTPSLTVYDETQSFYCFGCKAGGGVLDFVKEYYNFDFNEALEFLAEKAGIQLSHIDLSVYRKKKARVQQNQVQLEASKEVMIKTANVGKEYLKSRGITEQTVNDFELGYDDKNNSIVIPIHDGMGKVVGFSNRFLDEGVEPKYKNSRNDEVFNKGELLYNLHRGRKHLTDTLYVVEGYFDVMSLWQSGFLSSVGIMKDVLTEQQGKIIAKLCKGKQYKAGKTIILIPDNDSTGIKSVEKNKKILLDEEPTLDIRVAIPEHPYKDVNDILKAEGEEGVQRLLEKTVYADYFILKHLLNEQKTVEKEYLVAKEYITQNVYNEMVAEDLIKYLAERWSKTVLQVREYLEITKGKTKGKMPHNTFVEKQVLGILLEHPGKIDEVADVLIPDLFYNNQNRYIYEIILNQYQKTGEVSQLHLYLELQKREAVDNIQNLFTELTSNAPPPSELHKGVGILKDLYLKRKLYKAVEQIGDLVTENEEASVDSIASQAQELIFQATDINTNQKTIYDINELLANRLEEYVKRKEGLTPRGLQTGFMSLDSLTNGFKNKHLIILAAATSTGKTAFSLNIVRNVIKRKLPVAFISLEMSAEEIMDRLIIQELMIDNQRYERGELGDKEFTEFVQNLNLLYNLPLRISDERGINVSQIRARLRRMKAQMGGLGLVVIDYLQTIAIPENAANQTTARAVGEIVLQLRNLAAELDTPIILLSQINRSYSQRQDKRPQVSDLRESGNIEEFADMIIFLYRHARTSLQAFEEAKAEGRENEVEIIVAKNRTGKTGTTTLIFDDRYLRYIDPLGESLEKSAPR</sequence>
<evidence type="ECO:0000259" key="11">
    <source>
        <dbReference type="PROSITE" id="PS51199"/>
    </source>
</evidence>
<dbReference type="AlphaFoldDB" id="A0A1H9ZK51"/>
<keyword evidence="5 12" id="KW-0347">Helicase</keyword>
<dbReference type="InterPro" id="IPR037068">
    <property type="entry name" value="DNA_primase_core_N_sf"/>
</dbReference>
<keyword evidence="6" id="KW-0067">ATP-binding</keyword>
<evidence type="ECO:0000313" key="12">
    <source>
        <dbReference type="EMBL" id="SES82103.1"/>
    </source>
</evidence>
<dbReference type="EC" id="5.6.2.3" evidence="9"/>
<evidence type="ECO:0000256" key="7">
    <source>
        <dbReference type="ARBA" id="ARBA00023125"/>
    </source>
</evidence>
<dbReference type="Pfam" id="PF00772">
    <property type="entry name" value="DnaB"/>
    <property type="match status" value="1"/>
</dbReference>
<dbReference type="OrthoDB" id="9773982at2"/>
<dbReference type="Pfam" id="PF03796">
    <property type="entry name" value="DnaB_C"/>
    <property type="match status" value="1"/>
</dbReference>
<dbReference type="SUPFAM" id="SSF48024">
    <property type="entry name" value="N-terminal domain of DnaB helicase"/>
    <property type="match status" value="1"/>
</dbReference>
<dbReference type="GO" id="GO:0008270">
    <property type="term" value="F:zinc ion binding"/>
    <property type="evidence" value="ECO:0007669"/>
    <property type="project" value="InterPro"/>
</dbReference>
<dbReference type="CDD" id="cd00984">
    <property type="entry name" value="DnaB_C"/>
    <property type="match status" value="1"/>
</dbReference>
<accession>A0A1H9ZK51</accession>
<dbReference type="InterPro" id="IPR016136">
    <property type="entry name" value="DNA_helicase_N/primase_C"/>
</dbReference>
<dbReference type="Gene3D" id="3.90.980.10">
    <property type="entry name" value="DNA primase, catalytic core, N-terminal domain"/>
    <property type="match status" value="1"/>
</dbReference>
<dbReference type="STRING" id="1120990.SAMN03080614_101027"/>
<dbReference type="PANTHER" id="PTHR30153:SF2">
    <property type="entry name" value="REPLICATIVE DNA HELICASE"/>
    <property type="match status" value="1"/>
</dbReference>
<dbReference type="GO" id="GO:0003677">
    <property type="term" value="F:DNA binding"/>
    <property type="evidence" value="ECO:0007669"/>
    <property type="project" value="UniProtKB-KW"/>
</dbReference>
<evidence type="ECO:0000256" key="6">
    <source>
        <dbReference type="ARBA" id="ARBA00022840"/>
    </source>
</evidence>
<evidence type="ECO:0000256" key="5">
    <source>
        <dbReference type="ARBA" id="ARBA00022806"/>
    </source>
</evidence>
<dbReference type="InterPro" id="IPR027417">
    <property type="entry name" value="P-loop_NTPase"/>
</dbReference>
<dbReference type="GO" id="GO:0005524">
    <property type="term" value="F:ATP binding"/>
    <property type="evidence" value="ECO:0007669"/>
    <property type="project" value="UniProtKB-KW"/>
</dbReference>
<keyword evidence="13" id="KW-1185">Reference proteome</keyword>
<evidence type="ECO:0000256" key="10">
    <source>
        <dbReference type="ARBA" id="ARBA00048954"/>
    </source>
</evidence>
<comment type="similarity">
    <text evidence="1">Belongs to the helicase family. DnaB subfamily.</text>
</comment>
<dbReference type="InterPro" id="IPR036185">
    <property type="entry name" value="DNA_heli_DnaB-like_N_sf"/>
</dbReference>
<dbReference type="Gene3D" id="3.40.50.300">
    <property type="entry name" value="P-loop containing nucleotide triphosphate hydrolases"/>
    <property type="match status" value="1"/>
</dbReference>
<dbReference type="EMBL" id="FOIF01000010">
    <property type="protein sequence ID" value="SES82103.1"/>
    <property type="molecule type" value="Genomic_DNA"/>
</dbReference>
<dbReference type="GO" id="GO:0016887">
    <property type="term" value="F:ATP hydrolysis activity"/>
    <property type="evidence" value="ECO:0007669"/>
    <property type="project" value="RHEA"/>
</dbReference>
<dbReference type="InterPro" id="IPR036977">
    <property type="entry name" value="DNA_primase_Znf_CHC2"/>
</dbReference>
<dbReference type="GO" id="GO:0005829">
    <property type="term" value="C:cytosol"/>
    <property type="evidence" value="ECO:0007669"/>
    <property type="project" value="TreeGrafter"/>
</dbReference>
<feature type="domain" description="SF4 helicase" evidence="11">
    <location>
        <begin position="567"/>
        <end position="841"/>
    </location>
</feature>
<dbReference type="InterPro" id="IPR002694">
    <property type="entry name" value="Znf_CHC2"/>
</dbReference>
<dbReference type="GO" id="GO:0043139">
    <property type="term" value="F:5'-3' DNA helicase activity"/>
    <property type="evidence" value="ECO:0007669"/>
    <property type="project" value="UniProtKB-EC"/>
</dbReference>
<evidence type="ECO:0000313" key="13">
    <source>
        <dbReference type="Proteomes" id="UP000243819"/>
    </source>
</evidence>
<keyword evidence="4" id="KW-0378">Hydrolase</keyword>
<dbReference type="InterPro" id="IPR034151">
    <property type="entry name" value="TOPRIM_DnaG_bac"/>
</dbReference>
<protein>
    <recommendedName>
        <fullName evidence="9">DNA 5'-3' helicase</fullName>
        <ecNumber evidence="9">5.6.2.3</ecNumber>
    </recommendedName>
</protein>
<dbReference type="InterPro" id="IPR013264">
    <property type="entry name" value="DNAG_N"/>
</dbReference>
<dbReference type="PROSITE" id="PS51199">
    <property type="entry name" value="SF4_HELICASE"/>
    <property type="match status" value="1"/>
</dbReference>
<dbReference type="PANTHER" id="PTHR30153">
    <property type="entry name" value="REPLICATIVE DNA HELICASE DNAB"/>
    <property type="match status" value="1"/>
</dbReference>
<dbReference type="GO" id="GO:0006260">
    <property type="term" value="P:DNA replication"/>
    <property type="evidence" value="ECO:0007669"/>
    <property type="project" value="UniProtKB-KW"/>
</dbReference>
<keyword evidence="7" id="KW-0238">DNA-binding</keyword>